<dbReference type="Gene3D" id="3.60.90.10">
    <property type="entry name" value="S-adenosylmethionine decarboxylase"/>
    <property type="match status" value="1"/>
</dbReference>
<dbReference type="InParanoid" id="A0A316YEF9"/>
<keyword evidence="8" id="KW-0745">Spermidine biosynthesis</keyword>
<dbReference type="EC" id="4.1.1.50" evidence="4"/>
<keyword evidence="11" id="KW-0456">Lyase</keyword>
<dbReference type="PANTHER" id="PTHR11570">
    <property type="entry name" value="S-ADENOSYLMETHIONINE DECARBOXYLASE"/>
    <property type="match status" value="1"/>
</dbReference>
<keyword evidence="13" id="KW-0670">Pyruvate</keyword>
<name>A0A316YEF9_9BASI</name>
<dbReference type="NCBIfam" id="TIGR00535">
    <property type="entry name" value="SAM_DCase"/>
    <property type="match status" value="1"/>
</dbReference>
<feature type="region of interest" description="Disordered" evidence="14">
    <location>
        <begin position="369"/>
        <end position="388"/>
    </location>
</feature>
<comment type="cofactor">
    <cofactor evidence="1">
        <name>pyruvate</name>
        <dbReference type="ChEBI" id="CHEBI:15361"/>
    </cofactor>
</comment>
<dbReference type="SUPFAM" id="SSF56276">
    <property type="entry name" value="S-adenosylmethionine decarboxylase"/>
    <property type="match status" value="1"/>
</dbReference>
<keyword evidence="9" id="KW-0620">Polyamine biosynthesis</keyword>
<reference evidence="15" key="1">
    <citation type="journal article" date="2018" name="Mol. Biol. Evol.">
        <title>Broad Genomic Sampling Reveals a Smut Pathogenic Ancestry of the Fungal Clade Ustilaginomycotina.</title>
        <authorList>
            <person name="Kijpornyongpan T."/>
            <person name="Mondo S.J."/>
            <person name="Barry K."/>
            <person name="Sandor L."/>
            <person name="Lee J."/>
            <person name="Lipzen A."/>
            <person name="Pangilinan J."/>
            <person name="LaButti K."/>
            <person name="Hainaut M."/>
            <person name="Henrissat B."/>
            <person name="Grigoriev I.V."/>
            <person name="Spatafora J.W."/>
            <person name="Aime M.C."/>
        </authorList>
    </citation>
    <scope>NUCLEOTIDE SEQUENCE [LARGE SCALE GENOMIC DNA]</scope>
    <source>
        <strain evidence="15">MCA 4198</strain>
    </source>
</reference>
<evidence type="ECO:0000256" key="6">
    <source>
        <dbReference type="ARBA" id="ARBA00022793"/>
    </source>
</evidence>
<dbReference type="AlphaFoldDB" id="A0A316YEF9"/>
<keyword evidence="10" id="KW-0865">Zymogen</keyword>
<dbReference type="RefSeq" id="XP_025374797.1">
    <property type="nucleotide sequence ID" value="XM_025518362.1"/>
</dbReference>
<proteinExistence type="inferred from homology"/>
<dbReference type="InterPro" id="IPR001985">
    <property type="entry name" value="S-AdoMet_decarboxylase_euk"/>
</dbReference>
<evidence type="ECO:0000256" key="4">
    <source>
        <dbReference type="ARBA" id="ARBA00012357"/>
    </source>
</evidence>
<evidence type="ECO:0000256" key="5">
    <source>
        <dbReference type="ARBA" id="ARBA00022691"/>
    </source>
</evidence>
<keyword evidence="5" id="KW-0949">S-adenosyl-L-methionine</keyword>
<evidence type="ECO:0000313" key="16">
    <source>
        <dbReference type="Proteomes" id="UP000245768"/>
    </source>
</evidence>
<evidence type="ECO:0000256" key="11">
    <source>
        <dbReference type="ARBA" id="ARBA00023239"/>
    </source>
</evidence>
<comment type="similarity">
    <text evidence="3">Belongs to the eukaryotic AdoMetDC family.</text>
</comment>
<dbReference type="GO" id="GO:0008295">
    <property type="term" value="P:spermidine biosynthetic process"/>
    <property type="evidence" value="ECO:0007669"/>
    <property type="project" value="UniProtKB-KW"/>
</dbReference>
<evidence type="ECO:0000256" key="12">
    <source>
        <dbReference type="ARBA" id="ARBA00023270"/>
    </source>
</evidence>
<evidence type="ECO:0000313" key="15">
    <source>
        <dbReference type="EMBL" id="PWN87599.1"/>
    </source>
</evidence>
<comment type="pathway">
    <text evidence="2">Amine and polyamine biosynthesis; S-adenosylmethioninamine biosynthesis; S-adenosylmethioninamine from S-adenosyl-L-methionine: step 1/1.</text>
</comment>
<keyword evidence="7" id="KW-0068">Autocatalytic cleavage</keyword>
<dbReference type="UniPathway" id="UPA00331">
    <property type="reaction ID" value="UER00451"/>
</dbReference>
<evidence type="ECO:0000256" key="7">
    <source>
        <dbReference type="ARBA" id="ARBA00022813"/>
    </source>
</evidence>
<dbReference type="GeneID" id="37040278"/>
<evidence type="ECO:0000256" key="2">
    <source>
        <dbReference type="ARBA" id="ARBA00004911"/>
    </source>
</evidence>
<dbReference type="GO" id="GO:0005829">
    <property type="term" value="C:cytosol"/>
    <property type="evidence" value="ECO:0007669"/>
    <property type="project" value="TreeGrafter"/>
</dbReference>
<dbReference type="FunCoup" id="A0A316YEF9">
    <property type="interactions" value="299"/>
</dbReference>
<dbReference type="GO" id="GO:0006597">
    <property type="term" value="P:spermine biosynthetic process"/>
    <property type="evidence" value="ECO:0007669"/>
    <property type="project" value="InterPro"/>
</dbReference>
<keyword evidence="6" id="KW-0210">Decarboxylase</keyword>
<evidence type="ECO:0000256" key="8">
    <source>
        <dbReference type="ARBA" id="ARBA00023066"/>
    </source>
</evidence>
<evidence type="ECO:0000256" key="3">
    <source>
        <dbReference type="ARBA" id="ARBA00008466"/>
    </source>
</evidence>
<sequence>MAPSIAMDDAYTKHASVARGHDCTDVVAASIKIPSAATSAAVSADEEPQGPFEGPEKLLELWFADSESEVGKGLRVVDRGVWEDMLDIVKCKVLSVVKGRDVDAYLLSESSMFVFAHKIILKTCGTTTLLLGLERLLRIAMSMLHPDLSAALPTTPNTSRLQARHETVEKRLGDVVKRCFYSRKSFMFPERQKGPHKDWMLEVAVLDRFFDYGSAYTVGKMNGDHWLLYMTAPVPSAPLPPAAMPVQTTVSRTESDSDQTLEILMTHLSPTSCSRFVFPNEEGEDAIKDRGHVLGSQVSDEVGLSGLFNNTTVDAFAFEPCGFSANAVVKQNYAGTSASEEGYWTVHVTPEEGSSYASFETNVRVESLSSQQSHGSTTATTTTNAGPVKHISNEQDVKDLKSLITRVVGIFQPGKLSVTLFDSSTQQDAVEVDDDSSTKDQGTILHGLSLKGYKRTDRIAYEFEDYDLVFVSFEKET</sequence>
<protein>
    <recommendedName>
        <fullName evidence="4">adenosylmethionine decarboxylase</fullName>
        <ecNumber evidence="4">4.1.1.50</ecNumber>
    </recommendedName>
</protein>
<evidence type="ECO:0000256" key="14">
    <source>
        <dbReference type="SAM" id="MobiDB-lite"/>
    </source>
</evidence>
<keyword evidence="12" id="KW-0704">Schiff base</keyword>
<dbReference type="EMBL" id="KZ819640">
    <property type="protein sequence ID" value="PWN87599.1"/>
    <property type="molecule type" value="Genomic_DNA"/>
</dbReference>
<dbReference type="GO" id="GO:0004014">
    <property type="term" value="F:adenosylmethionine decarboxylase activity"/>
    <property type="evidence" value="ECO:0007669"/>
    <property type="project" value="UniProtKB-EC"/>
</dbReference>
<dbReference type="PROSITE" id="PS01336">
    <property type="entry name" value="ADOMETDC"/>
    <property type="match status" value="1"/>
</dbReference>
<dbReference type="Pfam" id="PF01536">
    <property type="entry name" value="SAM_decarbox"/>
    <property type="match status" value="2"/>
</dbReference>
<keyword evidence="16" id="KW-1185">Reference proteome</keyword>
<evidence type="ECO:0000256" key="9">
    <source>
        <dbReference type="ARBA" id="ARBA00023115"/>
    </source>
</evidence>
<dbReference type="PANTHER" id="PTHR11570:SF0">
    <property type="entry name" value="S-ADENOSYLMETHIONINE DECARBOXYLASE PROENZYME"/>
    <property type="match status" value="1"/>
</dbReference>
<dbReference type="InterPro" id="IPR018166">
    <property type="entry name" value="S-AdoMet_deCO2ase_CS"/>
</dbReference>
<evidence type="ECO:0000256" key="1">
    <source>
        <dbReference type="ARBA" id="ARBA00001928"/>
    </source>
</evidence>
<dbReference type="STRING" id="215250.A0A316YEF9"/>
<organism evidence="15 16">
    <name type="scientific">Acaromyces ingoldii</name>
    <dbReference type="NCBI Taxonomy" id="215250"/>
    <lineage>
        <taxon>Eukaryota</taxon>
        <taxon>Fungi</taxon>
        <taxon>Dikarya</taxon>
        <taxon>Basidiomycota</taxon>
        <taxon>Ustilaginomycotina</taxon>
        <taxon>Exobasidiomycetes</taxon>
        <taxon>Exobasidiales</taxon>
        <taxon>Cryptobasidiaceae</taxon>
        <taxon>Acaromyces</taxon>
    </lineage>
</organism>
<accession>A0A316YEF9</accession>
<dbReference type="Proteomes" id="UP000245768">
    <property type="component" value="Unassembled WGS sequence"/>
</dbReference>
<dbReference type="InterPro" id="IPR048283">
    <property type="entry name" value="AdoMetDC-like"/>
</dbReference>
<dbReference type="OrthoDB" id="1068353at2759"/>
<evidence type="ECO:0000256" key="13">
    <source>
        <dbReference type="ARBA" id="ARBA00023317"/>
    </source>
</evidence>
<evidence type="ECO:0000256" key="10">
    <source>
        <dbReference type="ARBA" id="ARBA00023145"/>
    </source>
</evidence>
<dbReference type="InterPro" id="IPR016067">
    <property type="entry name" value="S-AdoMet_deCO2ase_core"/>
</dbReference>
<gene>
    <name evidence="15" type="ORF">FA10DRAFT_189489</name>
</gene>